<dbReference type="Pfam" id="PF13193">
    <property type="entry name" value="AMP-binding_C"/>
    <property type="match status" value="1"/>
</dbReference>
<feature type="domain" description="AMP-binding enzyme C-terminal" evidence="2">
    <location>
        <begin position="483"/>
        <end position="566"/>
    </location>
</feature>
<dbReference type="InterPro" id="IPR000873">
    <property type="entry name" value="AMP-dep_synth/lig_dom"/>
</dbReference>
<dbReference type="PANTHER" id="PTHR43767">
    <property type="entry name" value="LONG-CHAIN-FATTY-ACID--COA LIGASE"/>
    <property type="match status" value="1"/>
</dbReference>
<accession>A0A0F9J0R3</accession>
<dbReference type="Gene3D" id="3.30.300.30">
    <property type="match status" value="1"/>
</dbReference>
<dbReference type="Gene3D" id="3.40.50.980">
    <property type="match status" value="2"/>
</dbReference>
<protein>
    <recommendedName>
        <fullName evidence="4">AMP-dependent synthetase/ligase domain-containing protein</fullName>
    </recommendedName>
</protein>
<evidence type="ECO:0000313" key="3">
    <source>
        <dbReference type="EMBL" id="KKM63229.1"/>
    </source>
</evidence>
<dbReference type="GO" id="GO:0016878">
    <property type="term" value="F:acid-thiol ligase activity"/>
    <property type="evidence" value="ECO:0007669"/>
    <property type="project" value="UniProtKB-ARBA"/>
</dbReference>
<name>A0A0F9J0R3_9ZZZZ</name>
<dbReference type="Pfam" id="PF00501">
    <property type="entry name" value="AMP-binding"/>
    <property type="match status" value="1"/>
</dbReference>
<dbReference type="InterPro" id="IPR045851">
    <property type="entry name" value="AMP-bd_C_sf"/>
</dbReference>
<dbReference type="InterPro" id="IPR020845">
    <property type="entry name" value="AMP-binding_CS"/>
</dbReference>
<dbReference type="SUPFAM" id="SSF56801">
    <property type="entry name" value="Acetyl-CoA synthetase-like"/>
    <property type="match status" value="1"/>
</dbReference>
<evidence type="ECO:0008006" key="4">
    <source>
        <dbReference type="Google" id="ProtNLM"/>
    </source>
</evidence>
<organism evidence="3">
    <name type="scientific">marine sediment metagenome</name>
    <dbReference type="NCBI Taxonomy" id="412755"/>
    <lineage>
        <taxon>unclassified sequences</taxon>
        <taxon>metagenomes</taxon>
        <taxon>ecological metagenomes</taxon>
    </lineage>
</organism>
<dbReference type="InterPro" id="IPR050237">
    <property type="entry name" value="ATP-dep_AMP-bd_enzyme"/>
</dbReference>
<evidence type="ECO:0000259" key="2">
    <source>
        <dbReference type="Pfam" id="PF13193"/>
    </source>
</evidence>
<reference evidence="3" key="1">
    <citation type="journal article" date="2015" name="Nature">
        <title>Complex archaea that bridge the gap between prokaryotes and eukaryotes.</title>
        <authorList>
            <person name="Spang A."/>
            <person name="Saw J.H."/>
            <person name="Jorgensen S.L."/>
            <person name="Zaremba-Niedzwiedzka K."/>
            <person name="Martijn J."/>
            <person name="Lind A.E."/>
            <person name="van Eijk R."/>
            <person name="Schleper C."/>
            <person name="Guy L."/>
            <person name="Ettema T.J."/>
        </authorList>
    </citation>
    <scope>NUCLEOTIDE SEQUENCE</scope>
</reference>
<dbReference type="AlphaFoldDB" id="A0A0F9J0R3"/>
<gene>
    <name evidence="3" type="ORF">LCGC14_1513580</name>
</gene>
<evidence type="ECO:0000259" key="1">
    <source>
        <dbReference type="Pfam" id="PF00501"/>
    </source>
</evidence>
<comment type="caution">
    <text evidence="3">The sequence shown here is derived from an EMBL/GenBank/DDBJ whole genome shotgun (WGS) entry which is preliminary data.</text>
</comment>
<dbReference type="Gene3D" id="2.30.38.10">
    <property type="entry name" value="Luciferase, Domain 3"/>
    <property type="match status" value="1"/>
</dbReference>
<dbReference type="InterPro" id="IPR025110">
    <property type="entry name" value="AMP-bd_C"/>
</dbReference>
<dbReference type="EMBL" id="LAZR01011137">
    <property type="protein sequence ID" value="KKM63229.1"/>
    <property type="molecule type" value="Genomic_DNA"/>
</dbReference>
<feature type="domain" description="AMP-dependent synthetase/ligase" evidence="1">
    <location>
        <begin position="40"/>
        <end position="433"/>
    </location>
</feature>
<proteinExistence type="predicted"/>
<dbReference type="PROSITE" id="PS00455">
    <property type="entry name" value="AMP_BINDING"/>
    <property type="match status" value="1"/>
</dbReference>
<sequence>MQDSGQNSIYSEKIWKKSWDSGLKDFDPEVFDKSIIEAFKDTFENYADTLAFSFLGLEINFGVVEKRSNQFANMLIDNGFKKGDIVGINLPNIPEYLISVVGTLKAGCIVSGISPLLSDVQMLYQINNLGAGQKNIALVTLDAIFEARLTKIASKAPDLKLVLVTSIIGSFPKDQQEKIRAVRDIPSGKVTSLVDITVMDYWDDVIAKYTSDPVDIKISPDDLGFIQYTGGTTGPPKGAMLTHRNVVAYMNITKAWLQIEKGVSCTVSGFPFFHIAGLGVGLNSIFNSTFQVLIPDPRDTLTICNAIKQYKPQLLVNVPSLYQLLMNTRKFKRLDHSTLETCISGASPFPVESQKNLESIVGEGKLLEAYGMTESTAIITLNPTAGEKKLGTVGIPILNYDVKLVDYDTGTEVPLGQPGEICAKGPMIMLGYYNKPEETKNSIIDGYMHTGDVGIMDEDGFIKIVDRTKDMIIVGGFKVFSAKLEDTLTEHPAIGTIATIGIPNPDRPGSEIVKAYIQLDPKYEYDGNEEALKADITKFAKENCAPYEVPKLIEFSDELPLTAVGKIDKKLLRK</sequence>
<dbReference type="PANTHER" id="PTHR43767:SF1">
    <property type="entry name" value="NONRIBOSOMAL PEPTIDE SYNTHASE PES1 (EUROFUNG)-RELATED"/>
    <property type="match status" value="1"/>
</dbReference>